<gene>
    <name evidence="1" type="ORF">SAMN05421852_11910</name>
</gene>
<dbReference type="AlphaFoldDB" id="A0A1I3TNM1"/>
<accession>A0A1I3TNM1</accession>
<reference evidence="1 2" key="1">
    <citation type="submission" date="2016-10" db="EMBL/GenBank/DDBJ databases">
        <authorList>
            <person name="de Groot N.N."/>
        </authorList>
    </citation>
    <scope>NUCLEOTIDE SEQUENCE [LARGE SCALE GENOMIC DNA]</scope>
    <source>
        <strain evidence="1 2">DSM 44778</strain>
    </source>
</reference>
<keyword evidence="2" id="KW-1185">Reference proteome</keyword>
<dbReference type="STRING" id="46223.SAMN05421852_11910"/>
<organism evidence="1 2">
    <name type="scientific">Thermoflavimicrobium dichotomicum</name>
    <dbReference type="NCBI Taxonomy" id="46223"/>
    <lineage>
        <taxon>Bacteria</taxon>
        <taxon>Bacillati</taxon>
        <taxon>Bacillota</taxon>
        <taxon>Bacilli</taxon>
        <taxon>Bacillales</taxon>
        <taxon>Thermoactinomycetaceae</taxon>
        <taxon>Thermoflavimicrobium</taxon>
    </lineage>
</organism>
<proteinExistence type="predicted"/>
<sequence>MKKTSSRSFRWGWLLIFGALLLVWISPKARKNAGRWGQKGKRCVQDLIHRLWKRKTDIDSFDGWMDENMEESVVHLYDDRSKNSLVFTDTD</sequence>
<name>A0A1I3TNM1_9BACL</name>
<protein>
    <submittedName>
        <fullName evidence="1">Uncharacterized protein</fullName>
    </submittedName>
</protein>
<evidence type="ECO:0000313" key="2">
    <source>
        <dbReference type="Proteomes" id="UP000199545"/>
    </source>
</evidence>
<evidence type="ECO:0000313" key="1">
    <source>
        <dbReference type="EMBL" id="SFJ72828.1"/>
    </source>
</evidence>
<dbReference type="EMBL" id="FORR01000019">
    <property type="protein sequence ID" value="SFJ72828.1"/>
    <property type="molecule type" value="Genomic_DNA"/>
</dbReference>
<dbReference type="Proteomes" id="UP000199545">
    <property type="component" value="Unassembled WGS sequence"/>
</dbReference>
<dbReference type="RefSeq" id="WP_093231227.1">
    <property type="nucleotide sequence ID" value="NZ_FORR01000019.1"/>
</dbReference>